<dbReference type="Pfam" id="PF00338">
    <property type="entry name" value="Ribosomal_S10"/>
    <property type="match status" value="1"/>
</dbReference>
<evidence type="ECO:0000256" key="5">
    <source>
        <dbReference type="ARBA" id="ARBA00042916"/>
    </source>
</evidence>
<dbReference type="InterPro" id="IPR027486">
    <property type="entry name" value="Ribosomal_uS10_dom"/>
</dbReference>
<keyword evidence="2 9" id="KW-0689">Ribosomal protein</keyword>
<dbReference type="InterPro" id="IPR001848">
    <property type="entry name" value="Ribosomal_uS10"/>
</dbReference>
<dbReference type="GO" id="GO:0003735">
    <property type="term" value="F:structural constituent of ribosome"/>
    <property type="evidence" value="ECO:0007669"/>
    <property type="project" value="InterPro"/>
</dbReference>
<feature type="region of interest" description="Disordered" evidence="7">
    <location>
        <begin position="1"/>
        <end position="46"/>
    </location>
</feature>
<feature type="compositionally biased region" description="Polar residues" evidence="7">
    <location>
        <begin position="1"/>
        <end position="15"/>
    </location>
</feature>
<evidence type="ECO:0000313" key="10">
    <source>
        <dbReference type="Proteomes" id="UP000594364"/>
    </source>
</evidence>
<dbReference type="SUPFAM" id="SSF54999">
    <property type="entry name" value="Ribosomal protein S10"/>
    <property type="match status" value="1"/>
</dbReference>
<organism evidence="9 10">
    <name type="scientific">Epichloe festucae (strain Fl1)</name>
    <dbReference type="NCBI Taxonomy" id="877507"/>
    <lineage>
        <taxon>Eukaryota</taxon>
        <taxon>Fungi</taxon>
        <taxon>Dikarya</taxon>
        <taxon>Ascomycota</taxon>
        <taxon>Pezizomycotina</taxon>
        <taxon>Sordariomycetes</taxon>
        <taxon>Hypocreomycetidae</taxon>
        <taxon>Hypocreales</taxon>
        <taxon>Clavicipitaceae</taxon>
        <taxon>Epichloe</taxon>
    </lineage>
</organism>
<evidence type="ECO:0000256" key="1">
    <source>
        <dbReference type="ARBA" id="ARBA00007102"/>
    </source>
</evidence>
<dbReference type="HAMAP" id="MF_00508">
    <property type="entry name" value="Ribosomal_uS10"/>
    <property type="match status" value="1"/>
</dbReference>
<keyword evidence="3" id="KW-0687">Ribonucleoprotein</keyword>
<dbReference type="InterPro" id="IPR036838">
    <property type="entry name" value="Ribosomal_uS10_dom_sf"/>
</dbReference>
<dbReference type="SMART" id="SM01403">
    <property type="entry name" value="Ribosomal_S10"/>
    <property type="match status" value="1"/>
</dbReference>
<evidence type="ECO:0000313" key="9">
    <source>
        <dbReference type="EMBL" id="QPH17060.1"/>
    </source>
</evidence>
<keyword evidence="10" id="KW-1185">Reference proteome</keyword>
<dbReference type="GO" id="GO:1990904">
    <property type="term" value="C:ribonucleoprotein complex"/>
    <property type="evidence" value="ECO:0007669"/>
    <property type="project" value="UniProtKB-KW"/>
</dbReference>
<dbReference type="PANTHER" id="PTHR11700">
    <property type="entry name" value="30S RIBOSOMAL PROTEIN S10 FAMILY MEMBER"/>
    <property type="match status" value="1"/>
</dbReference>
<evidence type="ECO:0000256" key="2">
    <source>
        <dbReference type="ARBA" id="ARBA00022980"/>
    </source>
</evidence>
<dbReference type="GO" id="GO:0006412">
    <property type="term" value="P:translation"/>
    <property type="evidence" value="ECO:0007669"/>
    <property type="project" value="InterPro"/>
</dbReference>
<evidence type="ECO:0000256" key="6">
    <source>
        <dbReference type="ARBA" id="ARBA00078476"/>
    </source>
</evidence>
<evidence type="ECO:0000256" key="4">
    <source>
        <dbReference type="ARBA" id="ARBA00035261"/>
    </source>
</evidence>
<protein>
    <recommendedName>
        <fullName evidence="4">Small ribosomal subunit protein uS10m</fullName>
    </recommendedName>
    <alternativeName>
        <fullName evidence="5">37S ribosomal protein S10, mitochondrial</fullName>
    </alternativeName>
    <alternativeName>
        <fullName evidence="6">Mitochondrial ribosomal small subunit protein 10</fullName>
    </alternativeName>
</protein>
<name>A0A7U3Q1M1_EPIFF</name>
<dbReference type="FunFam" id="3.30.70.600:FF:000003">
    <property type="entry name" value="30S ribosomal protein S10"/>
    <property type="match status" value="1"/>
</dbReference>
<dbReference type="Gene3D" id="3.30.70.600">
    <property type="entry name" value="Ribosomal protein S10 domain"/>
    <property type="match status" value="1"/>
</dbReference>
<reference evidence="9 10" key="1">
    <citation type="journal article" date="2018" name="PLoS Genet.">
        <title>Repeat elements organise 3D genome structure and mediate transcription in the filamentous fungus Epichloe festucae.</title>
        <authorList>
            <person name="Winter D.J."/>
            <person name="Ganley A.R.D."/>
            <person name="Young C.A."/>
            <person name="Liachko I."/>
            <person name="Schardl C.L."/>
            <person name="Dupont P.Y."/>
            <person name="Berry D."/>
            <person name="Ram A."/>
            <person name="Scott B."/>
            <person name="Cox M.P."/>
        </authorList>
    </citation>
    <scope>NUCLEOTIDE SEQUENCE [LARGE SCALE GENOMIC DNA]</scope>
    <source>
        <strain evidence="9 10">Fl1</strain>
    </source>
</reference>
<evidence type="ECO:0000256" key="7">
    <source>
        <dbReference type="SAM" id="MobiDB-lite"/>
    </source>
</evidence>
<sequence>MCSTTQRTFTRSFASVSPKREQDNAVELRSSPTSSTTTPGSYGKRHIRQPRSLQAIHLKPLKREAKFGLPSCDLQLRSFSVQPLEFFSDFALRAAYYLGLPAYGPVPLPRLTERWTVPKSHFIFKKAQENFERVTLRRMIQIKDGNPDTVQIWLTYLRKHQFHGVGMKANVWEFGQPGADVADGTRESQLEQLDTTWQHLGQTRTLGASSKVEELLSRRRFQEATGLRQPLSTGGE</sequence>
<accession>A0A7U3Q1M1</accession>
<dbReference type="AlphaFoldDB" id="A0A7U3Q1M1"/>
<dbReference type="GO" id="GO:0005840">
    <property type="term" value="C:ribosome"/>
    <property type="evidence" value="ECO:0007669"/>
    <property type="project" value="UniProtKB-KW"/>
</dbReference>
<comment type="similarity">
    <text evidence="1">Belongs to the universal ribosomal protein uS10 family.</text>
</comment>
<feature type="domain" description="Small ribosomal subunit protein uS10" evidence="8">
    <location>
        <begin position="73"/>
        <end position="170"/>
    </location>
</feature>
<feature type="compositionally biased region" description="Low complexity" evidence="7">
    <location>
        <begin position="30"/>
        <end position="39"/>
    </location>
</feature>
<proteinExistence type="inferred from homology"/>
<evidence type="ECO:0000256" key="3">
    <source>
        <dbReference type="ARBA" id="ARBA00023274"/>
    </source>
</evidence>
<evidence type="ECO:0000259" key="8">
    <source>
        <dbReference type="SMART" id="SM01403"/>
    </source>
</evidence>
<dbReference type="Proteomes" id="UP000594364">
    <property type="component" value="Chromosome 6"/>
</dbReference>
<gene>
    <name evidence="9" type="primary">RSM10</name>
    <name evidence="9" type="ORF">C2857_001829</name>
</gene>
<dbReference type="EMBL" id="CP031390">
    <property type="protein sequence ID" value="QPH17060.1"/>
    <property type="molecule type" value="Genomic_DNA"/>
</dbReference>
<dbReference type="OrthoDB" id="366214at2759"/>